<protein>
    <recommendedName>
        <fullName evidence="3">tyrosinase</fullName>
        <ecNumber evidence="3">1.14.18.1</ecNumber>
    </recommendedName>
</protein>
<dbReference type="InParanoid" id="W3WHW9"/>
<evidence type="ECO:0000256" key="5">
    <source>
        <dbReference type="ARBA" id="ARBA00023002"/>
    </source>
</evidence>
<dbReference type="PANTHER" id="PTHR11474:SF76">
    <property type="entry name" value="SHKT DOMAIN-CONTAINING PROTEIN"/>
    <property type="match status" value="1"/>
</dbReference>
<dbReference type="Proteomes" id="UP000030651">
    <property type="component" value="Unassembled WGS sequence"/>
</dbReference>
<keyword evidence="6" id="KW-0186">Copper</keyword>
<dbReference type="Gene3D" id="2.60.310.20">
    <property type="match status" value="1"/>
</dbReference>
<feature type="domain" description="Tyrosinase copper-binding" evidence="13">
    <location>
        <begin position="318"/>
        <end position="329"/>
    </location>
</feature>
<evidence type="ECO:0000256" key="2">
    <source>
        <dbReference type="ARBA" id="ARBA00009928"/>
    </source>
</evidence>
<dbReference type="EC" id="1.14.18.1" evidence="3"/>
<proteinExistence type="inferred from homology"/>
<feature type="region of interest" description="Disordered" evidence="11">
    <location>
        <begin position="607"/>
        <end position="649"/>
    </location>
</feature>
<evidence type="ECO:0000256" key="11">
    <source>
        <dbReference type="SAM" id="MobiDB-lite"/>
    </source>
</evidence>
<dbReference type="PROSITE" id="PS00497">
    <property type="entry name" value="TYROSINASE_1"/>
    <property type="match status" value="1"/>
</dbReference>
<dbReference type="EMBL" id="KI912122">
    <property type="protein sequence ID" value="ETS73379.1"/>
    <property type="molecule type" value="Genomic_DNA"/>
</dbReference>
<dbReference type="InterPro" id="IPR008922">
    <property type="entry name" value="Di-copper_centre_dom_sf"/>
</dbReference>
<dbReference type="OrthoDB" id="6132182at2759"/>
<dbReference type="KEGG" id="pfy:PFICI_14984"/>
<sequence>MGPEIPTPTPITGITTPGGKPGLRRPLAVFQKEQKLAFSLYVQALLAWQQAGNDKDDRDNGTGTSYFQVTGIHGVPPVKWQNDPAEPFEQDVPVGYCTHRSTLFIPWHRPYLMLYEQIIYAYAKDIVDHSTGSAKEAYAAALPEVRLPYWDWASNSSLPDAIKTPDITISVPGDQPGTLKDLHLDHNPLWSYKFQSEYAKSIVQKQMEWDNKEPWTESKRCPDPDGTSNIGICDLQMITIGRQFTETTWNLLLRSTDFDELTCQAWRGSNGATAYSSIEVMHNNIHNFSGSQATLFKPDYEGPLKLGSMTEVQASSFDPIFWLHHVNCDRLVALWQARQTEVTIHPYPSLLPRFNAGAQTVEDGNSRLEPWHKDNSASINSYWIANDAKDLISTFNGGYYYPETPLEFINDPTLMYVAVTNAIEKLYRPGYLPPAPPISAKPPSAEPPSEGQPPKAPMDGQPPVGAPPEPPRGANPAETTKVWEAFVRVKNFALTGTWVIYIFLGQIPEDSNEWFMSKNQVGVISLLSTLDRTSCENCLSQSERDQLVTGTAPLSGVLHDRGIDVSDEDAVVKYLKKNLGWRIVKDIKNVPIKDDFNLTVGVSSQDLTLPAAGSGPPSFGDSKTYPSITAGKRGGLDEHSRSALFGEPA</sequence>
<dbReference type="Pfam" id="PF00264">
    <property type="entry name" value="Tyrosinase"/>
    <property type="match status" value="1"/>
</dbReference>
<accession>W3WHW9</accession>
<dbReference type="HOGENOM" id="CLU_013691_3_0_1"/>
<dbReference type="Pfam" id="PF18132">
    <property type="entry name" value="Tyrosinase_C"/>
    <property type="match status" value="1"/>
</dbReference>
<dbReference type="RefSeq" id="XP_007841756.1">
    <property type="nucleotide sequence ID" value="XM_007843565.1"/>
</dbReference>
<reference evidence="15" key="1">
    <citation type="journal article" date="2015" name="BMC Genomics">
        <title>Genomic and transcriptomic analysis of the endophytic fungus Pestalotiopsis fici reveals its lifestyle and high potential for synthesis of natural products.</title>
        <authorList>
            <person name="Wang X."/>
            <person name="Zhang X."/>
            <person name="Liu L."/>
            <person name="Xiang M."/>
            <person name="Wang W."/>
            <person name="Sun X."/>
            <person name="Che Y."/>
            <person name="Guo L."/>
            <person name="Liu G."/>
            <person name="Guo L."/>
            <person name="Wang C."/>
            <person name="Yin W.B."/>
            <person name="Stadler M."/>
            <person name="Zhang X."/>
            <person name="Liu X."/>
        </authorList>
    </citation>
    <scope>NUCLEOTIDE SEQUENCE [LARGE SCALE GENOMIC DNA]</scope>
    <source>
        <strain evidence="15">W106-1 / CGMCC3.15140</strain>
    </source>
</reference>
<dbReference type="OMA" id="YCTHADI"/>
<dbReference type="eggNOG" id="ENOG502R1BY">
    <property type="taxonomic scope" value="Eukaryota"/>
</dbReference>
<dbReference type="GO" id="GO:0042438">
    <property type="term" value="P:melanin biosynthetic process"/>
    <property type="evidence" value="ECO:0007669"/>
    <property type="project" value="UniProtKB-KW"/>
</dbReference>
<dbReference type="STRING" id="1229662.W3WHW9"/>
<keyword evidence="8" id="KW-0470">Melanin biosynthesis</keyword>
<dbReference type="InterPro" id="IPR041640">
    <property type="entry name" value="Tyrosinase_C"/>
</dbReference>
<keyword evidence="7" id="KW-0503">Monooxygenase</keyword>
<evidence type="ECO:0000256" key="1">
    <source>
        <dbReference type="ARBA" id="ARBA00001973"/>
    </source>
</evidence>
<feature type="compositionally biased region" description="Pro residues" evidence="11">
    <location>
        <begin position="437"/>
        <end position="456"/>
    </location>
</feature>
<dbReference type="GO" id="GO:0046872">
    <property type="term" value="F:metal ion binding"/>
    <property type="evidence" value="ECO:0007669"/>
    <property type="project" value="UniProtKB-KW"/>
</dbReference>
<name>W3WHW9_PESFW</name>
<gene>
    <name evidence="14" type="ORF">PFICI_14984</name>
</gene>
<feature type="region of interest" description="Disordered" evidence="11">
    <location>
        <begin position="437"/>
        <end position="476"/>
    </location>
</feature>
<evidence type="ECO:0000256" key="7">
    <source>
        <dbReference type="ARBA" id="ARBA00023033"/>
    </source>
</evidence>
<dbReference type="InterPro" id="IPR002227">
    <property type="entry name" value="Tyrosinase_Cu-bd"/>
</dbReference>
<organism evidence="14 15">
    <name type="scientific">Pestalotiopsis fici (strain W106-1 / CGMCC3.15140)</name>
    <dbReference type="NCBI Taxonomy" id="1229662"/>
    <lineage>
        <taxon>Eukaryota</taxon>
        <taxon>Fungi</taxon>
        <taxon>Dikarya</taxon>
        <taxon>Ascomycota</taxon>
        <taxon>Pezizomycotina</taxon>
        <taxon>Sordariomycetes</taxon>
        <taxon>Xylariomycetidae</taxon>
        <taxon>Amphisphaeriales</taxon>
        <taxon>Sporocadaceae</taxon>
        <taxon>Pestalotiopsis</taxon>
    </lineage>
</organism>
<evidence type="ECO:0000256" key="4">
    <source>
        <dbReference type="ARBA" id="ARBA00022723"/>
    </source>
</evidence>
<feature type="domain" description="Tyrosinase copper-binding" evidence="12">
    <location>
        <begin position="99"/>
        <end position="116"/>
    </location>
</feature>
<keyword evidence="5" id="KW-0560">Oxidoreductase</keyword>
<dbReference type="SUPFAM" id="SSF48056">
    <property type="entry name" value="Di-copper centre-containing domain"/>
    <property type="match status" value="1"/>
</dbReference>
<dbReference type="PANTHER" id="PTHR11474">
    <property type="entry name" value="TYROSINASE FAMILY MEMBER"/>
    <property type="match status" value="1"/>
</dbReference>
<dbReference type="AlphaFoldDB" id="W3WHW9"/>
<dbReference type="PRINTS" id="PR00092">
    <property type="entry name" value="TYROSINASE"/>
</dbReference>
<dbReference type="GO" id="GO:0004503">
    <property type="term" value="F:tyrosinase activity"/>
    <property type="evidence" value="ECO:0007669"/>
    <property type="project" value="UniProtKB-EC"/>
</dbReference>
<evidence type="ECO:0000256" key="8">
    <source>
        <dbReference type="ARBA" id="ARBA00023101"/>
    </source>
</evidence>
<feature type="region of interest" description="Disordered" evidence="11">
    <location>
        <begin position="1"/>
        <end position="22"/>
    </location>
</feature>
<evidence type="ECO:0000259" key="12">
    <source>
        <dbReference type="PROSITE" id="PS00497"/>
    </source>
</evidence>
<keyword evidence="15" id="KW-1185">Reference proteome</keyword>
<dbReference type="PROSITE" id="PS00498">
    <property type="entry name" value="TYROSINASE_2"/>
    <property type="match status" value="1"/>
</dbReference>
<evidence type="ECO:0000256" key="6">
    <source>
        <dbReference type="ARBA" id="ARBA00023008"/>
    </source>
</evidence>
<comment type="similarity">
    <text evidence="2">Belongs to the tyrosinase family.</text>
</comment>
<dbReference type="InterPro" id="IPR050316">
    <property type="entry name" value="Tyrosinase/Hemocyanin"/>
</dbReference>
<evidence type="ECO:0000259" key="13">
    <source>
        <dbReference type="PROSITE" id="PS00498"/>
    </source>
</evidence>
<dbReference type="Gene3D" id="1.10.1280.10">
    <property type="entry name" value="Di-copper center containing domain from catechol oxidase"/>
    <property type="match status" value="1"/>
</dbReference>
<dbReference type="GeneID" id="19279997"/>
<comment type="catalytic activity">
    <reaction evidence="10">
        <text>L-tyrosine + O2 = L-dopaquinone + H2O</text>
        <dbReference type="Rhea" id="RHEA:18117"/>
        <dbReference type="ChEBI" id="CHEBI:15377"/>
        <dbReference type="ChEBI" id="CHEBI:15379"/>
        <dbReference type="ChEBI" id="CHEBI:57924"/>
        <dbReference type="ChEBI" id="CHEBI:58315"/>
        <dbReference type="EC" id="1.14.18.1"/>
    </reaction>
</comment>
<evidence type="ECO:0000256" key="3">
    <source>
        <dbReference type="ARBA" id="ARBA00011906"/>
    </source>
</evidence>
<comment type="catalytic activity">
    <reaction evidence="9">
        <text>2 L-dopa + O2 = 2 L-dopaquinone + 2 H2O</text>
        <dbReference type="Rhea" id="RHEA:34287"/>
        <dbReference type="ChEBI" id="CHEBI:15377"/>
        <dbReference type="ChEBI" id="CHEBI:15379"/>
        <dbReference type="ChEBI" id="CHEBI:57504"/>
        <dbReference type="ChEBI" id="CHEBI:57924"/>
        <dbReference type="EC" id="1.14.18.1"/>
    </reaction>
</comment>
<keyword evidence="4" id="KW-0479">Metal-binding</keyword>
<feature type="compositionally biased region" description="Pro residues" evidence="11">
    <location>
        <begin position="464"/>
        <end position="473"/>
    </location>
</feature>
<evidence type="ECO:0000256" key="9">
    <source>
        <dbReference type="ARBA" id="ARBA00048233"/>
    </source>
</evidence>
<comment type="cofactor">
    <cofactor evidence="1">
        <name>Cu(2+)</name>
        <dbReference type="ChEBI" id="CHEBI:29036"/>
    </cofactor>
</comment>
<evidence type="ECO:0000313" key="14">
    <source>
        <dbReference type="EMBL" id="ETS73379.1"/>
    </source>
</evidence>
<evidence type="ECO:0000256" key="10">
    <source>
        <dbReference type="ARBA" id="ARBA00048881"/>
    </source>
</evidence>
<evidence type="ECO:0000313" key="15">
    <source>
        <dbReference type="Proteomes" id="UP000030651"/>
    </source>
</evidence>